<keyword evidence="1" id="KW-0472">Membrane</keyword>
<dbReference type="GO" id="GO:0016787">
    <property type="term" value="F:hydrolase activity"/>
    <property type="evidence" value="ECO:0007669"/>
    <property type="project" value="UniProtKB-KW"/>
</dbReference>
<dbReference type="RefSeq" id="WP_068528202.1">
    <property type="nucleotide sequence ID" value="NZ_LVJH01000002.1"/>
</dbReference>
<keyword evidence="1" id="KW-1133">Transmembrane helix</keyword>
<feature type="transmembrane region" description="Helical" evidence="1">
    <location>
        <begin position="159"/>
        <end position="175"/>
    </location>
</feature>
<keyword evidence="2" id="KW-0378">Hydrolase</keyword>
<dbReference type="PANTHER" id="PTHR40031:SF1">
    <property type="entry name" value="MEMBRANE-BOUND METAL-DEPENDENT HYDROLASE"/>
    <property type="match status" value="1"/>
</dbReference>
<feature type="transmembrane region" description="Helical" evidence="1">
    <location>
        <begin position="69"/>
        <end position="87"/>
    </location>
</feature>
<evidence type="ECO:0000256" key="1">
    <source>
        <dbReference type="SAM" id="Phobius"/>
    </source>
</evidence>
<dbReference type="InterPro" id="IPR007404">
    <property type="entry name" value="YdjM-like"/>
</dbReference>
<comment type="caution">
    <text evidence="2">The sequence shown here is derived from an EMBL/GenBank/DDBJ whole genome shotgun (WGS) entry which is preliminary data.</text>
</comment>
<gene>
    <name evidence="2" type="ORF">PGLA_02580</name>
</gene>
<dbReference type="Pfam" id="PF04307">
    <property type="entry name" value="YdjM"/>
    <property type="match status" value="1"/>
</dbReference>
<dbReference type="PANTHER" id="PTHR40031">
    <property type="entry name" value="HYPOTHETICAL MEMBRANE SPANNING PROTEIN"/>
    <property type="match status" value="1"/>
</dbReference>
<dbReference type="InterPro" id="IPR053170">
    <property type="entry name" value="Transcription_regulator"/>
</dbReference>
<proteinExistence type="predicted"/>
<dbReference type="Proteomes" id="UP000076967">
    <property type="component" value="Unassembled WGS sequence"/>
</dbReference>
<accession>A0A168P159</accession>
<dbReference type="AlphaFoldDB" id="A0A168P159"/>
<feature type="transmembrane region" description="Helical" evidence="1">
    <location>
        <begin position="93"/>
        <end position="112"/>
    </location>
</feature>
<dbReference type="STRING" id="494026.PGLA_02580"/>
<sequence length="329" mass="37553">MDTGTHLVMGFTLAGLAHIDPVVAASPSLAIAVAFGTVIASQAPDIDGVLRLKNNAVYIRNHRGITHSLPFLLIWTVLITMAITLVFRDVSVLHLALWTGIAVCVHVFSDMFNTYGTQAFRPFTERWISWNIIHIFDPFIFGTHLVAILLWVLGMVQPAPLFTILYSVTICYYAWRTIVHFLKTAEVARMDPSYLEGDKYYVLPTVYLRQWHLVKLRADGSYDIGRVNHNDLQWSQQNVISSHHVAVEHSKSHDNVKAFLYFTSFAVADVEIIMNGYVVRWADVRYLHRTQYPFVAVVVMDKHFMPISSYIGWLSEEKMNERLSIDYSS</sequence>
<dbReference type="EMBL" id="LVJH01000002">
    <property type="protein sequence ID" value="OAB46285.1"/>
    <property type="molecule type" value="Genomic_DNA"/>
</dbReference>
<dbReference type="OrthoDB" id="110250at2"/>
<organism evidence="2 3">
    <name type="scientific">Paenibacillus glacialis</name>
    <dbReference type="NCBI Taxonomy" id="494026"/>
    <lineage>
        <taxon>Bacteria</taxon>
        <taxon>Bacillati</taxon>
        <taxon>Bacillota</taxon>
        <taxon>Bacilli</taxon>
        <taxon>Bacillales</taxon>
        <taxon>Paenibacillaceae</taxon>
        <taxon>Paenibacillus</taxon>
    </lineage>
</organism>
<evidence type="ECO:0000313" key="3">
    <source>
        <dbReference type="Proteomes" id="UP000076967"/>
    </source>
</evidence>
<protein>
    <submittedName>
        <fullName evidence="2">Hydrolase</fullName>
    </submittedName>
</protein>
<feature type="transmembrane region" description="Helical" evidence="1">
    <location>
        <begin position="132"/>
        <end position="153"/>
    </location>
</feature>
<reference evidence="2 3" key="1">
    <citation type="submission" date="2016-03" db="EMBL/GenBank/DDBJ databases">
        <title>Draft genome sequence of Paenibacillus glacialis DSM 22343.</title>
        <authorList>
            <person name="Shin S.-K."/>
            <person name="Yi H."/>
        </authorList>
    </citation>
    <scope>NUCLEOTIDE SEQUENCE [LARGE SCALE GENOMIC DNA]</scope>
    <source>
        <strain evidence="2 3">DSM 22343</strain>
    </source>
</reference>
<name>A0A168P159_9BACL</name>
<keyword evidence="3" id="KW-1185">Reference proteome</keyword>
<evidence type="ECO:0000313" key="2">
    <source>
        <dbReference type="EMBL" id="OAB46285.1"/>
    </source>
</evidence>
<keyword evidence="1" id="KW-0812">Transmembrane</keyword>